<evidence type="ECO:0000313" key="1">
    <source>
        <dbReference type="EMBL" id="CDW82891.1"/>
    </source>
</evidence>
<accession>A0A078AM01</accession>
<evidence type="ECO:0000313" key="2">
    <source>
        <dbReference type="Proteomes" id="UP000039865"/>
    </source>
</evidence>
<reference evidence="1 2" key="1">
    <citation type="submission" date="2014-06" db="EMBL/GenBank/DDBJ databases">
        <authorList>
            <person name="Swart Estienne"/>
        </authorList>
    </citation>
    <scope>NUCLEOTIDE SEQUENCE [LARGE SCALE GENOMIC DNA]</scope>
    <source>
        <strain evidence="1 2">130c</strain>
    </source>
</reference>
<keyword evidence="2" id="KW-1185">Reference proteome</keyword>
<dbReference type="AlphaFoldDB" id="A0A078AM01"/>
<gene>
    <name evidence="1" type="primary">Contig7525.g8034</name>
    <name evidence="1" type="ORF">STYLEM_11927</name>
</gene>
<name>A0A078AM01_STYLE</name>
<protein>
    <submittedName>
        <fullName evidence="1">Uncharacterized protein</fullName>
    </submittedName>
</protein>
<organism evidence="1 2">
    <name type="scientific">Stylonychia lemnae</name>
    <name type="common">Ciliate</name>
    <dbReference type="NCBI Taxonomy" id="5949"/>
    <lineage>
        <taxon>Eukaryota</taxon>
        <taxon>Sar</taxon>
        <taxon>Alveolata</taxon>
        <taxon>Ciliophora</taxon>
        <taxon>Intramacronucleata</taxon>
        <taxon>Spirotrichea</taxon>
        <taxon>Stichotrichia</taxon>
        <taxon>Sporadotrichida</taxon>
        <taxon>Oxytrichidae</taxon>
        <taxon>Stylonychinae</taxon>
        <taxon>Stylonychia</taxon>
    </lineage>
</organism>
<dbReference type="EMBL" id="CCKQ01011341">
    <property type="protein sequence ID" value="CDW82891.1"/>
    <property type="molecule type" value="Genomic_DNA"/>
</dbReference>
<sequence>MRFQAIQSLLHNEIDEFSSKNDHQKKDLNQIPKQIECNKGFSMCGVQVINNKNSITNIKDIYSLIRDHDPMKISLIKQTIKEEMVTPKTKQNHDYNTEQNIDLIKQNLLEQIPDYRRKGSLVLSDNRDKEFLYVNPSSGKIYRSYDEKGNRYLRSDILYKSISRDMRKYFSKDFNAVTGFILIKNRQEKQFFIRQIAVYLKYRFPELCTKFQDQEWQMNDEKQLIPNDLMFFFGCLIYPKEMYKSLHNDYDQNEEINPKQQSQDCKIKMSMISDSKMKMLHESLYSFSLEKLYDLINTELYAYFFCYYFSKQVLTTDYIENKIYNLDDSVGSHYPAFVIAYNLLLQLSQLTLISAIKKIKENPKNIQYKVQMKNYIQLKTKPMILFKHVPNSNKKFDQSKSKSKQRKNMTKRFSGTNIDILENKICKQKKFNLYV</sequence>
<proteinExistence type="predicted"/>
<dbReference type="Proteomes" id="UP000039865">
    <property type="component" value="Unassembled WGS sequence"/>
</dbReference>
<dbReference type="OrthoDB" id="326062at2759"/>
<dbReference type="InParanoid" id="A0A078AM01"/>